<dbReference type="GO" id="GO:0008765">
    <property type="term" value="F:UDP-N-acetylmuramoylalanyl-D-glutamate-2,6-diaminopimelate ligase activity"/>
    <property type="evidence" value="ECO:0007669"/>
    <property type="project" value="UniProtKB-UniRule"/>
</dbReference>
<reference evidence="13" key="1">
    <citation type="submission" date="2020-08" db="EMBL/GenBank/DDBJ databases">
        <title>Lacibacter sp. S13-6-6 genome sequencing.</title>
        <authorList>
            <person name="Jin L."/>
        </authorList>
    </citation>
    <scope>NUCLEOTIDE SEQUENCE [LARGE SCALE GENOMIC DNA]</scope>
    <source>
        <strain evidence="13">S13-6-6</strain>
    </source>
</reference>
<evidence type="ECO:0000256" key="7">
    <source>
        <dbReference type="HAMAP-Rule" id="MF_00208"/>
    </source>
</evidence>
<dbReference type="Gene3D" id="3.40.1390.10">
    <property type="entry name" value="MurE/MurF, N-terminal domain"/>
    <property type="match status" value="1"/>
</dbReference>
<feature type="binding site" evidence="7">
    <location>
        <position position="187"/>
    </location>
    <ligand>
        <name>UDP-N-acetyl-alpha-D-muramoyl-L-alanyl-D-glutamate</name>
        <dbReference type="ChEBI" id="CHEBI:83900"/>
    </ligand>
</feature>
<dbReference type="InterPro" id="IPR004101">
    <property type="entry name" value="Mur_ligase_C"/>
</dbReference>
<feature type="binding site" evidence="7">
    <location>
        <position position="380"/>
    </location>
    <ligand>
        <name>meso-2,6-diaminopimelate</name>
        <dbReference type="ChEBI" id="CHEBI:57791"/>
    </ligand>
</feature>
<dbReference type="GO" id="GO:0071555">
    <property type="term" value="P:cell wall organization"/>
    <property type="evidence" value="ECO:0007669"/>
    <property type="project" value="UniProtKB-KW"/>
</dbReference>
<dbReference type="EMBL" id="CP060007">
    <property type="protein sequence ID" value="QNA43733.1"/>
    <property type="molecule type" value="Genomic_DNA"/>
</dbReference>
<keyword evidence="7 12" id="KW-0436">Ligase</keyword>
<keyword evidence="2 7" id="KW-0132">Cell division</keyword>
<dbReference type="GO" id="GO:0008360">
    <property type="term" value="P:regulation of cell shape"/>
    <property type="evidence" value="ECO:0007669"/>
    <property type="project" value="UniProtKB-KW"/>
</dbReference>
<evidence type="ECO:0000313" key="12">
    <source>
        <dbReference type="EMBL" id="QNA43733.1"/>
    </source>
</evidence>
<comment type="function">
    <text evidence="7">Catalyzes the addition of meso-diaminopimelic acid to the nucleotide precursor UDP-N-acetylmuramoyl-L-alanyl-D-glutamate (UMAG) in the biosynthesis of bacterial cell-wall peptidoglycan.</text>
</comment>
<dbReference type="GO" id="GO:0005737">
    <property type="term" value="C:cytoplasm"/>
    <property type="evidence" value="ECO:0007669"/>
    <property type="project" value="UniProtKB-SubCell"/>
</dbReference>
<dbReference type="NCBIfam" id="NF001126">
    <property type="entry name" value="PRK00139.1-4"/>
    <property type="match status" value="1"/>
</dbReference>
<feature type="binding site" evidence="7">
    <location>
        <position position="181"/>
    </location>
    <ligand>
        <name>UDP-N-acetyl-alpha-D-muramoyl-L-alanyl-D-glutamate</name>
        <dbReference type="ChEBI" id="CHEBI:83900"/>
    </ligand>
</feature>
<dbReference type="GO" id="GO:0005524">
    <property type="term" value="F:ATP binding"/>
    <property type="evidence" value="ECO:0007669"/>
    <property type="project" value="UniProtKB-UniRule"/>
</dbReference>
<proteinExistence type="inferred from homology"/>
<feature type="binding site" evidence="7">
    <location>
        <position position="457"/>
    </location>
    <ligand>
        <name>meso-2,6-diaminopimelate</name>
        <dbReference type="ChEBI" id="CHEBI:57791"/>
    </ligand>
</feature>
<evidence type="ECO:0000256" key="2">
    <source>
        <dbReference type="ARBA" id="ARBA00022618"/>
    </source>
</evidence>
<organism evidence="12 13">
    <name type="scientific">Lacibacter sediminis</name>
    <dbReference type="NCBI Taxonomy" id="2760713"/>
    <lineage>
        <taxon>Bacteria</taxon>
        <taxon>Pseudomonadati</taxon>
        <taxon>Bacteroidota</taxon>
        <taxon>Chitinophagia</taxon>
        <taxon>Chitinophagales</taxon>
        <taxon>Chitinophagaceae</taxon>
        <taxon>Lacibacter</taxon>
    </lineage>
</organism>
<evidence type="ECO:0000259" key="9">
    <source>
        <dbReference type="Pfam" id="PF01225"/>
    </source>
</evidence>
<dbReference type="UniPathway" id="UPA00219"/>
<dbReference type="GO" id="GO:0000287">
    <property type="term" value="F:magnesium ion binding"/>
    <property type="evidence" value="ECO:0007669"/>
    <property type="project" value="UniProtKB-UniRule"/>
</dbReference>
<dbReference type="GO" id="GO:0051301">
    <property type="term" value="P:cell division"/>
    <property type="evidence" value="ECO:0007669"/>
    <property type="project" value="UniProtKB-KW"/>
</dbReference>
<dbReference type="InterPro" id="IPR035911">
    <property type="entry name" value="MurE/MurF_N"/>
</dbReference>
<dbReference type="Pfam" id="PF02875">
    <property type="entry name" value="Mur_ligase_C"/>
    <property type="match status" value="1"/>
</dbReference>
<comment type="similarity">
    <text evidence="1 7">Belongs to the MurCDEF family. MurE subfamily.</text>
</comment>
<name>A0A7G5XE30_9BACT</name>
<dbReference type="PANTHER" id="PTHR23135:SF4">
    <property type="entry name" value="UDP-N-ACETYLMURAMOYL-L-ALANYL-D-GLUTAMATE--2,6-DIAMINOPIMELATE LIGASE MURE HOMOLOG, CHLOROPLASTIC"/>
    <property type="match status" value="1"/>
</dbReference>
<dbReference type="HAMAP" id="MF_00208">
    <property type="entry name" value="MurE"/>
    <property type="match status" value="1"/>
</dbReference>
<feature type="binding site" evidence="7">
    <location>
        <position position="461"/>
    </location>
    <ligand>
        <name>meso-2,6-diaminopimelate</name>
        <dbReference type="ChEBI" id="CHEBI:57791"/>
    </ligand>
</feature>
<feature type="binding site" evidence="7">
    <location>
        <position position="31"/>
    </location>
    <ligand>
        <name>UDP-N-acetyl-alpha-D-muramoyl-L-alanyl-D-glutamate</name>
        <dbReference type="ChEBI" id="CHEBI:83900"/>
    </ligand>
</feature>
<feature type="domain" description="Mur ligase C-terminal" evidence="10">
    <location>
        <begin position="328"/>
        <end position="459"/>
    </location>
</feature>
<evidence type="ECO:0000313" key="13">
    <source>
        <dbReference type="Proteomes" id="UP000515344"/>
    </source>
</evidence>
<comment type="subcellular location">
    <subcellularLocation>
        <location evidence="7 8">Cytoplasm</location>
    </subcellularLocation>
</comment>
<dbReference type="GO" id="GO:0009252">
    <property type="term" value="P:peptidoglycan biosynthetic process"/>
    <property type="evidence" value="ECO:0007669"/>
    <property type="project" value="UniProtKB-UniRule"/>
</dbReference>
<feature type="binding site" evidence="7">
    <location>
        <begin position="154"/>
        <end position="155"/>
    </location>
    <ligand>
        <name>UDP-N-acetyl-alpha-D-muramoyl-L-alanyl-D-glutamate</name>
        <dbReference type="ChEBI" id="CHEBI:83900"/>
    </ligand>
</feature>
<evidence type="ECO:0000256" key="3">
    <source>
        <dbReference type="ARBA" id="ARBA00022960"/>
    </source>
</evidence>
<evidence type="ECO:0000256" key="1">
    <source>
        <dbReference type="ARBA" id="ARBA00005898"/>
    </source>
</evidence>
<sequence length="488" mass="54175">MAELKDILYKVHLRSVHGSTNVDVNDLQIDSRMVKPGTCFIAIKGVSVDGHEFINKAIELGAIAVVCEVLPEQLNDDINYIQVANSAEAAGFMANQFFGNVSEQMKVIGVTGTNGKTTIATLLFKLFSGLGYRCGLISTVEYHVGDKVFPSTHTTPDVISLNSLLKQMYDAGCTYVFMECSSHAIHQHRITGIHFTGALFSNITHDHLDYHKTFDEYIKVKKSFFDGLGADAFAISNKDDKRGEVMLQNTKAKKLYYGLKNIADFKGKILENSLTGLQMMVNNDDVHFRLIGEFNAYNLLAVYGAAICLQEDKLKVLQVLSGVTGAEGRFDYLISPKDLILGIVDYAHTPDALENVLATIKKLRRGHEQIITVVGCGGDRDKTKRPVMGEVACELSDRVIFTSDNPRSEDPLEILADMEFGLSSAARRKFISIADRKEAIKTAVSLAKHEDIILVAGKGHEKYQDIKGVKYEFDDKKVLEQMFELLER</sequence>
<dbReference type="InterPro" id="IPR013221">
    <property type="entry name" value="Mur_ligase_cen"/>
</dbReference>
<keyword evidence="4 7" id="KW-0573">Peptidoglycan synthesis</keyword>
<comment type="caution">
    <text evidence="7">Lacks conserved residue(s) required for the propagation of feature annotation.</text>
</comment>
<feature type="short sequence motif" description="Meso-diaminopimelate recognition motif" evidence="7">
    <location>
        <begin position="404"/>
        <end position="407"/>
    </location>
</feature>
<dbReference type="Gene3D" id="3.90.190.20">
    <property type="entry name" value="Mur ligase, C-terminal domain"/>
    <property type="match status" value="1"/>
</dbReference>
<feature type="domain" description="Mur ligase N-terminal catalytic" evidence="9">
    <location>
        <begin position="27"/>
        <end position="97"/>
    </location>
</feature>
<keyword evidence="7" id="KW-0547">Nucleotide-binding</keyword>
<keyword evidence="5 7" id="KW-0131">Cell cycle</keyword>
<dbReference type="Pfam" id="PF01225">
    <property type="entry name" value="Mur_ligase"/>
    <property type="match status" value="1"/>
</dbReference>
<dbReference type="Proteomes" id="UP000515344">
    <property type="component" value="Chromosome"/>
</dbReference>
<comment type="PTM">
    <text evidence="7">Carboxylation is probably crucial for Mg(2+) binding and, consequently, for the gamma-phosphate positioning of ATP.</text>
</comment>
<dbReference type="SUPFAM" id="SSF53623">
    <property type="entry name" value="MurD-like peptide ligases, catalytic domain"/>
    <property type="match status" value="1"/>
</dbReference>
<evidence type="ECO:0000256" key="4">
    <source>
        <dbReference type="ARBA" id="ARBA00022984"/>
    </source>
</evidence>
<keyword evidence="7" id="KW-0460">Magnesium</keyword>
<dbReference type="Gene3D" id="3.40.1190.10">
    <property type="entry name" value="Mur-like, catalytic domain"/>
    <property type="match status" value="1"/>
</dbReference>
<dbReference type="InterPro" id="IPR036565">
    <property type="entry name" value="Mur-like_cat_sf"/>
</dbReference>
<comment type="cofactor">
    <cofactor evidence="7">
        <name>Mg(2+)</name>
        <dbReference type="ChEBI" id="CHEBI:18420"/>
    </cofactor>
</comment>
<dbReference type="EC" id="6.3.2.13" evidence="7"/>
<feature type="domain" description="Mur ligase central" evidence="11">
    <location>
        <begin position="110"/>
        <end position="306"/>
    </location>
</feature>
<feature type="modified residue" description="N6-carboxylysine" evidence="7">
    <location>
        <position position="221"/>
    </location>
</feature>
<dbReference type="KEGG" id="lacs:H4075_16865"/>
<feature type="binding site" evidence="7">
    <location>
        <begin position="404"/>
        <end position="407"/>
    </location>
    <ligand>
        <name>meso-2,6-diaminopimelate</name>
        <dbReference type="ChEBI" id="CHEBI:57791"/>
    </ligand>
</feature>
<evidence type="ECO:0000256" key="8">
    <source>
        <dbReference type="RuleBase" id="RU004135"/>
    </source>
</evidence>
<comment type="catalytic activity">
    <reaction evidence="7">
        <text>UDP-N-acetyl-alpha-D-muramoyl-L-alanyl-D-glutamate + meso-2,6-diaminopimelate + ATP = UDP-N-acetyl-alpha-D-muramoyl-L-alanyl-gamma-D-glutamyl-meso-2,6-diaminopimelate + ADP + phosphate + H(+)</text>
        <dbReference type="Rhea" id="RHEA:23676"/>
        <dbReference type="ChEBI" id="CHEBI:15378"/>
        <dbReference type="ChEBI" id="CHEBI:30616"/>
        <dbReference type="ChEBI" id="CHEBI:43474"/>
        <dbReference type="ChEBI" id="CHEBI:57791"/>
        <dbReference type="ChEBI" id="CHEBI:83900"/>
        <dbReference type="ChEBI" id="CHEBI:83905"/>
        <dbReference type="ChEBI" id="CHEBI:456216"/>
        <dbReference type="EC" id="6.3.2.13"/>
    </reaction>
</comment>
<evidence type="ECO:0000259" key="10">
    <source>
        <dbReference type="Pfam" id="PF02875"/>
    </source>
</evidence>
<feature type="binding site" evidence="7">
    <location>
        <begin position="112"/>
        <end position="118"/>
    </location>
    <ligand>
        <name>ATP</name>
        <dbReference type="ChEBI" id="CHEBI:30616"/>
    </ligand>
</feature>
<dbReference type="InterPro" id="IPR000713">
    <property type="entry name" value="Mur_ligase_N"/>
</dbReference>
<evidence type="ECO:0000256" key="5">
    <source>
        <dbReference type="ARBA" id="ARBA00023306"/>
    </source>
</evidence>
<dbReference type="AlphaFoldDB" id="A0A7G5XE30"/>
<keyword evidence="3 7" id="KW-0133">Cell shape</keyword>
<dbReference type="PANTHER" id="PTHR23135">
    <property type="entry name" value="MUR LIGASE FAMILY MEMBER"/>
    <property type="match status" value="1"/>
</dbReference>
<comment type="pathway">
    <text evidence="7 8">Cell wall biogenesis; peptidoglycan biosynthesis.</text>
</comment>
<feature type="binding site" evidence="7">
    <location>
        <position position="189"/>
    </location>
    <ligand>
        <name>UDP-N-acetyl-alpha-D-muramoyl-L-alanyl-D-glutamate</name>
        <dbReference type="ChEBI" id="CHEBI:83900"/>
    </ligand>
</feature>
<evidence type="ECO:0000256" key="6">
    <source>
        <dbReference type="ARBA" id="ARBA00023316"/>
    </source>
</evidence>
<dbReference type="Pfam" id="PF08245">
    <property type="entry name" value="Mur_ligase_M"/>
    <property type="match status" value="1"/>
</dbReference>
<dbReference type="InterPro" id="IPR005761">
    <property type="entry name" value="UDP-N-AcMur-Glu-dNH2Pim_ligase"/>
</dbReference>
<keyword evidence="7" id="KW-0067">ATP-binding</keyword>
<dbReference type="SUPFAM" id="SSF53244">
    <property type="entry name" value="MurD-like peptide ligases, peptide-binding domain"/>
    <property type="match status" value="1"/>
</dbReference>
<keyword evidence="13" id="KW-1185">Reference proteome</keyword>
<evidence type="ECO:0000259" key="11">
    <source>
        <dbReference type="Pfam" id="PF08245"/>
    </source>
</evidence>
<dbReference type="InterPro" id="IPR036615">
    <property type="entry name" value="Mur_ligase_C_dom_sf"/>
</dbReference>
<keyword evidence="7" id="KW-0963">Cytoplasm</keyword>
<protein>
    <recommendedName>
        <fullName evidence="7">UDP-N-acetylmuramoyl-L-alanyl-D-glutamate--2,6-diaminopimelate ligase</fullName>
        <ecNumber evidence="7">6.3.2.13</ecNumber>
    </recommendedName>
    <alternativeName>
        <fullName evidence="7">Meso-A2pm-adding enzyme</fullName>
    </alternativeName>
    <alternativeName>
        <fullName evidence="7">Meso-diaminopimelate-adding enzyme</fullName>
    </alternativeName>
    <alternativeName>
        <fullName evidence="7">UDP-MurNAc-L-Ala-D-Glu:meso-diaminopimelate ligase</fullName>
    </alternativeName>
    <alternativeName>
        <fullName evidence="7">UDP-MurNAc-tripeptide synthetase</fullName>
    </alternativeName>
    <alternativeName>
        <fullName evidence="7">UDP-N-acetylmuramyl-tripeptide synthetase</fullName>
    </alternativeName>
</protein>
<accession>A0A7G5XE30</accession>
<dbReference type="SUPFAM" id="SSF63418">
    <property type="entry name" value="MurE/MurF N-terminal domain"/>
    <property type="match status" value="1"/>
</dbReference>
<gene>
    <name evidence="7" type="primary">murE</name>
    <name evidence="12" type="ORF">H4075_16865</name>
</gene>
<dbReference type="NCBIfam" id="TIGR01085">
    <property type="entry name" value="murE"/>
    <property type="match status" value="1"/>
</dbReference>
<keyword evidence="6 7" id="KW-0961">Cell wall biogenesis/degradation</keyword>
<dbReference type="RefSeq" id="WP_182801995.1">
    <property type="nucleotide sequence ID" value="NZ_CP060007.1"/>
</dbReference>